<dbReference type="OrthoDB" id="9994280at2759"/>
<evidence type="ECO:0008006" key="10">
    <source>
        <dbReference type="Google" id="ProtNLM"/>
    </source>
</evidence>
<dbReference type="AlphaFoldDB" id="A0A9Q1EL29"/>
<evidence type="ECO:0000256" key="6">
    <source>
        <dbReference type="SAM" id="MobiDB-lite"/>
    </source>
</evidence>
<sequence length="298" mass="31909">MATVRSQEQGSVAPPPRNPSFLEGPQWQRLLRLCGRGSKEAGGEREGPPRGRLRIRSPPGGFLVLGVLVVLVGAGVAVAGYWPHRSPRAALLGQGVAGAAPPSGRVHSERMKLLGPIVMGVGLFIFICANTLLYENRDRETQHLLAQERAAICVRATAQDLPLPPADAQSPRRAQRGPALAPRDLNIRRLGEPSGPEWAGPEAMLSVRGRATLLAKVLHHQESSSQSASLRSLQSGSCNPLLKLNNYPPPALPQGHPNPALGNPGPAQALVQSEQQDRSQQPHPFHPPYCPRVPQEGL</sequence>
<dbReference type="Pfam" id="PF10177">
    <property type="entry name" value="DUF2371"/>
    <property type="match status" value="2"/>
</dbReference>
<evidence type="ECO:0000256" key="5">
    <source>
        <dbReference type="ARBA" id="ARBA00023136"/>
    </source>
</evidence>
<name>A0A9Q1EL29_SYNKA</name>
<evidence type="ECO:0000313" key="9">
    <source>
        <dbReference type="Proteomes" id="UP001152622"/>
    </source>
</evidence>
<feature type="compositionally biased region" description="Polar residues" evidence="6">
    <location>
        <begin position="270"/>
        <end position="282"/>
    </location>
</feature>
<comment type="similarity">
    <text evidence="2">Belongs to the TMEM200 family.</text>
</comment>
<evidence type="ECO:0000313" key="8">
    <source>
        <dbReference type="EMBL" id="KAJ8340782.1"/>
    </source>
</evidence>
<dbReference type="PANTHER" id="PTHR31815">
    <property type="entry name" value="AGAP005329-PA"/>
    <property type="match status" value="1"/>
</dbReference>
<dbReference type="EMBL" id="JAINUF010000015">
    <property type="protein sequence ID" value="KAJ8340782.1"/>
    <property type="molecule type" value="Genomic_DNA"/>
</dbReference>
<evidence type="ECO:0000256" key="7">
    <source>
        <dbReference type="SAM" id="Phobius"/>
    </source>
</evidence>
<feature type="region of interest" description="Disordered" evidence="6">
    <location>
        <begin position="162"/>
        <end position="202"/>
    </location>
</feature>
<dbReference type="InterPro" id="IPR018787">
    <property type="entry name" value="DUF2371_TMEM200"/>
</dbReference>
<dbReference type="GO" id="GO:0016020">
    <property type="term" value="C:membrane"/>
    <property type="evidence" value="ECO:0007669"/>
    <property type="project" value="UniProtKB-SubCell"/>
</dbReference>
<keyword evidence="3 7" id="KW-0812">Transmembrane</keyword>
<feature type="region of interest" description="Disordered" evidence="6">
    <location>
        <begin position="241"/>
        <end position="298"/>
    </location>
</feature>
<organism evidence="8 9">
    <name type="scientific">Synaphobranchus kaupii</name>
    <name type="common">Kaup's arrowtooth eel</name>
    <dbReference type="NCBI Taxonomy" id="118154"/>
    <lineage>
        <taxon>Eukaryota</taxon>
        <taxon>Metazoa</taxon>
        <taxon>Chordata</taxon>
        <taxon>Craniata</taxon>
        <taxon>Vertebrata</taxon>
        <taxon>Euteleostomi</taxon>
        <taxon>Actinopterygii</taxon>
        <taxon>Neopterygii</taxon>
        <taxon>Teleostei</taxon>
        <taxon>Anguilliformes</taxon>
        <taxon>Synaphobranchidae</taxon>
        <taxon>Synaphobranchus</taxon>
    </lineage>
</organism>
<keyword evidence="4 7" id="KW-1133">Transmembrane helix</keyword>
<comment type="subcellular location">
    <subcellularLocation>
        <location evidence="1">Membrane</location>
        <topology evidence="1">Multi-pass membrane protein</topology>
    </subcellularLocation>
</comment>
<proteinExistence type="inferred from homology"/>
<protein>
    <recommendedName>
        <fullName evidence="10">Transmembrane protein 200B</fullName>
    </recommendedName>
</protein>
<gene>
    <name evidence="8" type="ORF">SKAU_G00330730</name>
</gene>
<keyword evidence="5 7" id="KW-0472">Membrane</keyword>
<feature type="compositionally biased region" description="Polar residues" evidence="6">
    <location>
        <begin position="1"/>
        <end position="10"/>
    </location>
</feature>
<comment type="caution">
    <text evidence="8">The sequence shown here is derived from an EMBL/GenBank/DDBJ whole genome shotgun (WGS) entry which is preliminary data.</text>
</comment>
<feature type="transmembrane region" description="Helical" evidence="7">
    <location>
        <begin position="60"/>
        <end position="82"/>
    </location>
</feature>
<keyword evidence="9" id="KW-1185">Reference proteome</keyword>
<dbReference type="PANTHER" id="PTHR31815:SF3">
    <property type="entry name" value="TRANSMEMBRANE PROTEIN 200B"/>
    <property type="match status" value="1"/>
</dbReference>
<evidence type="ECO:0000256" key="1">
    <source>
        <dbReference type="ARBA" id="ARBA00004141"/>
    </source>
</evidence>
<evidence type="ECO:0000256" key="2">
    <source>
        <dbReference type="ARBA" id="ARBA00005308"/>
    </source>
</evidence>
<dbReference type="Proteomes" id="UP001152622">
    <property type="component" value="Chromosome 15"/>
</dbReference>
<feature type="transmembrane region" description="Helical" evidence="7">
    <location>
        <begin position="113"/>
        <end position="134"/>
    </location>
</feature>
<accession>A0A9Q1EL29</accession>
<reference evidence="8" key="1">
    <citation type="journal article" date="2023" name="Science">
        <title>Genome structures resolve the early diversification of teleost fishes.</title>
        <authorList>
            <person name="Parey E."/>
            <person name="Louis A."/>
            <person name="Montfort J."/>
            <person name="Bouchez O."/>
            <person name="Roques C."/>
            <person name="Iampietro C."/>
            <person name="Lluch J."/>
            <person name="Castinel A."/>
            <person name="Donnadieu C."/>
            <person name="Desvignes T."/>
            <person name="Floi Bucao C."/>
            <person name="Jouanno E."/>
            <person name="Wen M."/>
            <person name="Mejri S."/>
            <person name="Dirks R."/>
            <person name="Jansen H."/>
            <person name="Henkel C."/>
            <person name="Chen W.J."/>
            <person name="Zahm M."/>
            <person name="Cabau C."/>
            <person name="Klopp C."/>
            <person name="Thompson A.W."/>
            <person name="Robinson-Rechavi M."/>
            <person name="Braasch I."/>
            <person name="Lecointre G."/>
            <person name="Bobe J."/>
            <person name="Postlethwait J.H."/>
            <person name="Berthelot C."/>
            <person name="Roest Crollius H."/>
            <person name="Guiguen Y."/>
        </authorList>
    </citation>
    <scope>NUCLEOTIDE SEQUENCE</scope>
    <source>
        <strain evidence="8">WJC10195</strain>
    </source>
</reference>
<feature type="region of interest" description="Disordered" evidence="6">
    <location>
        <begin position="1"/>
        <end position="24"/>
    </location>
</feature>
<evidence type="ECO:0000256" key="4">
    <source>
        <dbReference type="ARBA" id="ARBA00022989"/>
    </source>
</evidence>
<evidence type="ECO:0000256" key="3">
    <source>
        <dbReference type="ARBA" id="ARBA00022692"/>
    </source>
</evidence>